<proteinExistence type="predicted"/>
<sequence length="62" mass="7178">METPDGDFKTCPLRSKSYQVHTVYICQRNNRTEMGIQIFQCILPSLSLIALECISRAIRTWT</sequence>
<dbReference type="EMBL" id="CH474037">
    <property type="protein sequence ID" value="EDL87491.1"/>
    <property type="molecule type" value="Genomic_DNA"/>
</dbReference>
<reference evidence="1 2" key="1">
    <citation type="submission" date="2005-09" db="EMBL/GenBank/DDBJ databases">
        <authorList>
            <person name="Mural R.J."/>
            <person name="Li P.W."/>
            <person name="Adams M.D."/>
            <person name="Amanatides P.G."/>
            <person name="Baden-Tillson H."/>
            <person name="Barnstead M."/>
            <person name="Chin S.H."/>
            <person name="Dew I."/>
            <person name="Evans C.A."/>
            <person name="Ferriera S."/>
            <person name="Flanigan M."/>
            <person name="Fosler C."/>
            <person name="Glodek A."/>
            <person name="Gu Z."/>
            <person name="Holt R.A."/>
            <person name="Jennings D."/>
            <person name="Kraft C.L."/>
            <person name="Lu F."/>
            <person name="Nguyen T."/>
            <person name="Nusskern D.R."/>
            <person name="Pfannkoch C.M."/>
            <person name="Sitter C."/>
            <person name="Sutton G.G."/>
            <person name="Venter J.C."/>
            <person name="Wang Z."/>
            <person name="Woodage T."/>
            <person name="Zheng X.H."/>
            <person name="Zhong F."/>
        </authorList>
    </citation>
    <scope>NUCLEOTIDE SEQUENCE [LARGE SCALE GENOMIC DNA]</scope>
    <source>
        <strain>BN</strain>
        <strain evidence="2">Sprague-Dawley</strain>
    </source>
</reference>
<protein>
    <submittedName>
        <fullName evidence="1">DnaJ (Hsp40) homolog, subfamily A, member 2, isoform CRA_a</fullName>
    </submittedName>
</protein>
<name>A6KDD5_RAT</name>
<dbReference type="AlphaFoldDB" id="A6KDD5"/>
<accession>A6KDD5</accession>
<organism evidence="1 2">
    <name type="scientific">Rattus norvegicus</name>
    <name type="common">Rat</name>
    <dbReference type="NCBI Taxonomy" id="10116"/>
    <lineage>
        <taxon>Eukaryota</taxon>
        <taxon>Metazoa</taxon>
        <taxon>Chordata</taxon>
        <taxon>Craniata</taxon>
        <taxon>Vertebrata</taxon>
        <taxon>Euteleostomi</taxon>
        <taxon>Mammalia</taxon>
        <taxon>Eutheria</taxon>
        <taxon>Euarchontoglires</taxon>
        <taxon>Glires</taxon>
        <taxon>Rodentia</taxon>
        <taxon>Myomorpha</taxon>
        <taxon>Muroidea</taxon>
        <taxon>Muridae</taxon>
        <taxon>Murinae</taxon>
        <taxon>Rattus</taxon>
    </lineage>
</organism>
<evidence type="ECO:0000313" key="2">
    <source>
        <dbReference type="Proteomes" id="UP000234681"/>
    </source>
</evidence>
<gene>
    <name evidence="1 3" type="primary">Dnaja2</name>
    <name evidence="1" type="ORF">rCG_44346</name>
</gene>
<dbReference type="Proteomes" id="UP000234681">
    <property type="component" value="Chromosome 19"/>
</dbReference>
<evidence type="ECO:0000313" key="3">
    <source>
        <dbReference type="RGD" id="71001"/>
    </source>
</evidence>
<evidence type="ECO:0000313" key="1">
    <source>
        <dbReference type="EMBL" id="EDL87491.1"/>
    </source>
</evidence>
<dbReference type="RGD" id="71001">
    <property type="gene designation" value="Dnaja2"/>
</dbReference>